<keyword evidence="1" id="KW-0472">Membrane</keyword>
<dbReference type="OrthoDB" id="3562691at2759"/>
<dbReference type="Proteomes" id="UP000241818">
    <property type="component" value="Unassembled WGS sequence"/>
</dbReference>
<name>A0A2T3ATS6_AMORE</name>
<organism evidence="2 3">
    <name type="scientific">Amorphotheca resinae ATCC 22711</name>
    <dbReference type="NCBI Taxonomy" id="857342"/>
    <lineage>
        <taxon>Eukaryota</taxon>
        <taxon>Fungi</taxon>
        <taxon>Dikarya</taxon>
        <taxon>Ascomycota</taxon>
        <taxon>Pezizomycotina</taxon>
        <taxon>Leotiomycetes</taxon>
        <taxon>Helotiales</taxon>
        <taxon>Amorphothecaceae</taxon>
        <taxon>Amorphotheca</taxon>
    </lineage>
</organism>
<protein>
    <submittedName>
        <fullName evidence="2">Uncharacterized protein</fullName>
    </submittedName>
</protein>
<dbReference type="InParanoid" id="A0A2T3ATS6"/>
<keyword evidence="1" id="KW-0812">Transmembrane</keyword>
<dbReference type="RefSeq" id="XP_024718066.1">
    <property type="nucleotide sequence ID" value="XM_024867040.1"/>
</dbReference>
<dbReference type="EMBL" id="KZ679016">
    <property type="protein sequence ID" value="PSS10887.1"/>
    <property type="molecule type" value="Genomic_DNA"/>
</dbReference>
<proteinExistence type="predicted"/>
<sequence>MPPARGFVAKQRTPLVIAACVGAGSVFIGLKWRAVMQRSEEAKRAAGKNINYTVAPGRSGGGI</sequence>
<keyword evidence="1" id="KW-1133">Transmembrane helix</keyword>
<evidence type="ECO:0000313" key="3">
    <source>
        <dbReference type="Proteomes" id="UP000241818"/>
    </source>
</evidence>
<gene>
    <name evidence="2" type="ORF">M430DRAFT_37048</name>
</gene>
<evidence type="ECO:0000256" key="1">
    <source>
        <dbReference type="SAM" id="Phobius"/>
    </source>
</evidence>
<keyword evidence="3" id="KW-1185">Reference proteome</keyword>
<dbReference type="GeneID" id="36575121"/>
<dbReference type="AlphaFoldDB" id="A0A2T3ATS6"/>
<accession>A0A2T3ATS6</accession>
<feature type="transmembrane region" description="Helical" evidence="1">
    <location>
        <begin position="15"/>
        <end position="34"/>
    </location>
</feature>
<evidence type="ECO:0000313" key="2">
    <source>
        <dbReference type="EMBL" id="PSS10887.1"/>
    </source>
</evidence>
<reference evidence="2 3" key="1">
    <citation type="journal article" date="2018" name="New Phytol.">
        <title>Comparative genomics and transcriptomics depict ericoid mycorrhizal fungi as versatile saprotrophs and plant mutualists.</title>
        <authorList>
            <person name="Martino E."/>
            <person name="Morin E."/>
            <person name="Grelet G.A."/>
            <person name="Kuo A."/>
            <person name="Kohler A."/>
            <person name="Daghino S."/>
            <person name="Barry K.W."/>
            <person name="Cichocki N."/>
            <person name="Clum A."/>
            <person name="Dockter R.B."/>
            <person name="Hainaut M."/>
            <person name="Kuo R.C."/>
            <person name="LaButti K."/>
            <person name="Lindahl B.D."/>
            <person name="Lindquist E.A."/>
            <person name="Lipzen A."/>
            <person name="Khouja H.R."/>
            <person name="Magnuson J."/>
            <person name="Murat C."/>
            <person name="Ohm R.A."/>
            <person name="Singer S.W."/>
            <person name="Spatafora J.W."/>
            <person name="Wang M."/>
            <person name="Veneault-Fourrey C."/>
            <person name="Henrissat B."/>
            <person name="Grigoriev I.V."/>
            <person name="Martin F.M."/>
            <person name="Perotto S."/>
        </authorList>
    </citation>
    <scope>NUCLEOTIDE SEQUENCE [LARGE SCALE GENOMIC DNA]</scope>
    <source>
        <strain evidence="2 3">ATCC 22711</strain>
    </source>
</reference>